<keyword evidence="3" id="KW-1185">Reference proteome</keyword>
<reference evidence="3" key="1">
    <citation type="journal article" date="2019" name="Int. J. Syst. Evol. Microbiol.">
        <title>The Global Catalogue of Microorganisms (GCM) 10K type strain sequencing project: providing services to taxonomists for standard genome sequencing and annotation.</title>
        <authorList>
            <consortium name="The Broad Institute Genomics Platform"/>
            <consortium name="The Broad Institute Genome Sequencing Center for Infectious Disease"/>
            <person name="Wu L."/>
            <person name="Ma J."/>
        </authorList>
    </citation>
    <scope>NUCLEOTIDE SEQUENCE [LARGE SCALE GENOMIC DNA]</scope>
    <source>
        <strain evidence="3">JCM 17808</strain>
    </source>
</reference>
<comment type="caution">
    <text evidence="2">The sequence shown here is derived from an EMBL/GenBank/DDBJ whole genome shotgun (WGS) entry which is preliminary data.</text>
</comment>
<gene>
    <name evidence="2" type="ORF">GCM10023167_09670</name>
</gene>
<feature type="region of interest" description="Disordered" evidence="1">
    <location>
        <begin position="1"/>
        <end position="45"/>
    </location>
</feature>
<protein>
    <submittedName>
        <fullName evidence="2">Uncharacterized protein</fullName>
    </submittedName>
</protein>
<feature type="region of interest" description="Disordered" evidence="1">
    <location>
        <begin position="203"/>
        <end position="223"/>
    </location>
</feature>
<feature type="compositionally biased region" description="Polar residues" evidence="1">
    <location>
        <begin position="205"/>
        <end position="214"/>
    </location>
</feature>
<name>A0ABP8J7W7_9MICO</name>
<evidence type="ECO:0000256" key="1">
    <source>
        <dbReference type="SAM" id="MobiDB-lite"/>
    </source>
</evidence>
<proteinExistence type="predicted"/>
<evidence type="ECO:0000313" key="2">
    <source>
        <dbReference type="EMBL" id="GAA4386577.1"/>
    </source>
</evidence>
<sequence length="369" mass="38717">MTDANPTDPNPAAQDPAVQDSAVQDPAAASIPGTSEAVGDAAPGAADAEAKRAEFRAFLSNMPVKLGSFVEAVLPRAITVGEDDEEREFRKDFSPASLPWVEAFALTRLPSPAAVAAAENQPFSEGLVRYVGETLLRTVGGTWDIDPDGGTGHGMPFIRPDSPAGEAAGTPISLVGLLMTAVQERRGDTFVTALANALAEFGEQGTPNRSSTGIDLSAGGERPSQAEQDHLDAFLGGVEPVIAAWIHEQGGGMEAWAYGRAALERLTADLRERYSDAEAMTGQDEQAYLAGAVRYVGEVIRRAGFGTWRFAAEVPADDPRSGQPFVRFAGGDADGGAEGFDVVPWQLIRDALTDDDALVAAYDRAAATV</sequence>
<dbReference type="RefSeq" id="WP_345030326.1">
    <property type="nucleotide sequence ID" value="NZ_BAABGL010000004.1"/>
</dbReference>
<evidence type="ECO:0000313" key="3">
    <source>
        <dbReference type="Proteomes" id="UP001500642"/>
    </source>
</evidence>
<organism evidence="2 3">
    <name type="scientific">Brevibacterium pityocampae</name>
    <dbReference type="NCBI Taxonomy" id="506594"/>
    <lineage>
        <taxon>Bacteria</taxon>
        <taxon>Bacillati</taxon>
        <taxon>Actinomycetota</taxon>
        <taxon>Actinomycetes</taxon>
        <taxon>Micrococcales</taxon>
        <taxon>Brevibacteriaceae</taxon>
        <taxon>Brevibacterium</taxon>
    </lineage>
</organism>
<dbReference type="Proteomes" id="UP001500642">
    <property type="component" value="Unassembled WGS sequence"/>
</dbReference>
<dbReference type="EMBL" id="BAABGL010000004">
    <property type="protein sequence ID" value="GAA4386577.1"/>
    <property type="molecule type" value="Genomic_DNA"/>
</dbReference>
<accession>A0ABP8J7W7</accession>